<proteinExistence type="predicted"/>
<name>A0A9P8Q4T0_WICPI</name>
<protein>
    <submittedName>
        <fullName evidence="1">Uncharacterized protein</fullName>
    </submittedName>
</protein>
<evidence type="ECO:0000313" key="1">
    <source>
        <dbReference type="EMBL" id="KAH3683977.1"/>
    </source>
</evidence>
<sequence length="85" mass="9804">MVGSRWSIVMAKIGFKMAGVSKNCTISKILDKMEFLNWYSAEETKLKTVVKLEMVEINLEVLFLLFNWAAEEVCWIKSEKKALVN</sequence>
<dbReference type="AlphaFoldDB" id="A0A9P8Q4T0"/>
<reference evidence="1" key="2">
    <citation type="submission" date="2021-01" db="EMBL/GenBank/DDBJ databases">
        <authorList>
            <person name="Schikora-Tamarit M.A."/>
        </authorList>
    </citation>
    <scope>NUCLEOTIDE SEQUENCE</scope>
    <source>
        <strain evidence="1">CBS2887</strain>
    </source>
</reference>
<keyword evidence="2" id="KW-1185">Reference proteome</keyword>
<reference evidence="1" key="1">
    <citation type="journal article" date="2021" name="Open Biol.">
        <title>Shared evolutionary footprints suggest mitochondrial oxidative damage underlies multiple complex I losses in fungi.</title>
        <authorList>
            <person name="Schikora-Tamarit M.A."/>
            <person name="Marcet-Houben M."/>
            <person name="Nosek J."/>
            <person name="Gabaldon T."/>
        </authorList>
    </citation>
    <scope>NUCLEOTIDE SEQUENCE</scope>
    <source>
        <strain evidence="1">CBS2887</strain>
    </source>
</reference>
<accession>A0A9P8Q4T0</accession>
<gene>
    <name evidence="1" type="ORF">WICPIJ_005052</name>
</gene>
<dbReference type="EMBL" id="JAEUBG010002836">
    <property type="protein sequence ID" value="KAH3683977.1"/>
    <property type="molecule type" value="Genomic_DNA"/>
</dbReference>
<organism evidence="1 2">
    <name type="scientific">Wickerhamomyces pijperi</name>
    <name type="common">Yeast</name>
    <name type="synonym">Pichia pijperi</name>
    <dbReference type="NCBI Taxonomy" id="599730"/>
    <lineage>
        <taxon>Eukaryota</taxon>
        <taxon>Fungi</taxon>
        <taxon>Dikarya</taxon>
        <taxon>Ascomycota</taxon>
        <taxon>Saccharomycotina</taxon>
        <taxon>Saccharomycetes</taxon>
        <taxon>Phaffomycetales</taxon>
        <taxon>Wickerhamomycetaceae</taxon>
        <taxon>Wickerhamomyces</taxon>
    </lineage>
</organism>
<comment type="caution">
    <text evidence="1">The sequence shown here is derived from an EMBL/GenBank/DDBJ whole genome shotgun (WGS) entry which is preliminary data.</text>
</comment>
<dbReference type="Proteomes" id="UP000774326">
    <property type="component" value="Unassembled WGS sequence"/>
</dbReference>
<evidence type="ECO:0000313" key="2">
    <source>
        <dbReference type="Proteomes" id="UP000774326"/>
    </source>
</evidence>